<gene>
    <name evidence="1" type="ORF">DSO57_1024594</name>
</gene>
<comment type="caution">
    <text evidence="1">The sequence shown here is derived from an EMBL/GenBank/DDBJ whole genome shotgun (WGS) entry which is preliminary data.</text>
</comment>
<evidence type="ECO:0000313" key="2">
    <source>
        <dbReference type="Proteomes" id="UP001165960"/>
    </source>
</evidence>
<dbReference type="Proteomes" id="UP001165960">
    <property type="component" value="Unassembled WGS sequence"/>
</dbReference>
<evidence type="ECO:0000313" key="1">
    <source>
        <dbReference type="EMBL" id="KAJ9076592.1"/>
    </source>
</evidence>
<dbReference type="EMBL" id="QTSX02002263">
    <property type="protein sequence ID" value="KAJ9076592.1"/>
    <property type="molecule type" value="Genomic_DNA"/>
</dbReference>
<organism evidence="1 2">
    <name type="scientific">Entomophthora muscae</name>
    <dbReference type="NCBI Taxonomy" id="34485"/>
    <lineage>
        <taxon>Eukaryota</taxon>
        <taxon>Fungi</taxon>
        <taxon>Fungi incertae sedis</taxon>
        <taxon>Zoopagomycota</taxon>
        <taxon>Entomophthoromycotina</taxon>
        <taxon>Entomophthoromycetes</taxon>
        <taxon>Entomophthorales</taxon>
        <taxon>Entomophthoraceae</taxon>
        <taxon>Entomophthora</taxon>
    </lineage>
</organism>
<protein>
    <submittedName>
        <fullName evidence="1">Uncharacterized protein</fullName>
    </submittedName>
</protein>
<sequence length="304" mass="32784">MVLTCSSAAGPLTRSKRAKAPIAPGFMELPSKKVASKNKAKASVCPPMLTTPHKSLPLCSLWCPLLPPLQAPLLCLPLALLCFPLPACFLGLCLLGLWPCPPLFCKSLSPGDLFCPWVSRPQWARFPLGLSPPLGGGVTWFPPRVPAFTGEWLDPLGAYIHEALAPEVLLPQEVVFPKQDIGRAYRLVKNLTNKDLLALVAVASQVAFSQTGCHLSTEEHTLRLHHRLGVRGSVWTLLRSSFVGASEETWVALVPPSPTYLRSRDIEGSGAPTPLFSLLPPGNSQISGPVFCCGPSLPHLLMQE</sequence>
<accession>A0ACC2TQU6</accession>
<proteinExistence type="predicted"/>
<name>A0ACC2TQU6_9FUNG</name>
<reference evidence="1" key="1">
    <citation type="submission" date="2022-04" db="EMBL/GenBank/DDBJ databases">
        <title>Genome of the entomopathogenic fungus Entomophthora muscae.</title>
        <authorList>
            <person name="Elya C."/>
            <person name="Lovett B.R."/>
            <person name="Lee E."/>
            <person name="Macias A.M."/>
            <person name="Hajek A.E."/>
            <person name="De Bivort B.L."/>
            <person name="Kasson M.T."/>
            <person name="De Fine Licht H.H."/>
            <person name="Stajich J.E."/>
        </authorList>
    </citation>
    <scope>NUCLEOTIDE SEQUENCE</scope>
    <source>
        <strain evidence="1">Berkeley</strain>
    </source>
</reference>
<keyword evidence="2" id="KW-1185">Reference proteome</keyword>